<protein>
    <submittedName>
        <fullName evidence="2">E3 ubiquitin-protein ligase RNF213</fullName>
    </submittedName>
</protein>
<dbReference type="GO" id="GO:0005829">
    <property type="term" value="C:cytosol"/>
    <property type="evidence" value="ECO:0007669"/>
    <property type="project" value="TreeGrafter"/>
</dbReference>
<dbReference type="Proteomes" id="UP000053641">
    <property type="component" value="Unassembled WGS sequence"/>
</dbReference>
<feature type="non-terminal residue" evidence="2">
    <location>
        <position position="98"/>
    </location>
</feature>
<dbReference type="InterPro" id="IPR031248">
    <property type="entry name" value="RNF213"/>
</dbReference>
<dbReference type="GO" id="GO:0006511">
    <property type="term" value="P:ubiquitin-dependent protein catabolic process"/>
    <property type="evidence" value="ECO:0007669"/>
    <property type="project" value="TreeGrafter"/>
</dbReference>
<dbReference type="STRING" id="94827.A0A099Z8U1"/>
<name>A0A099Z8U1_TINGU</name>
<dbReference type="GO" id="GO:0002040">
    <property type="term" value="P:sprouting angiogenesis"/>
    <property type="evidence" value="ECO:0007669"/>
    <property type="project" value="TreeGrafter"/>
</dbReference>
<dbReference type="GO" id="GO:0016020">
    <property type="term" value="C:membrane"/>
    <property type="evidence" value="ECO:0007669"/>
    <property type="project" value="TreeGrafter"/>
</dbReference>
<dbReference type="GO" id="GO:0004842">
    <property type="term" value="F:ubiquitin-protein transferase activity"/>
    <property type="evidence" value="ECO:0007669"/>
    <property type="project" value="InterPro"/>
</dbReference>
<accession>A0A099Z8U1</accession>
<dbReference type="EMBL" id="KL891522">
    <property type="protein sequence ID" value="KGL78894.1"/>
    <property type="molecule type" value="Genomic_DNA"/>
</dbReference>
<reference evidence="2 3" key="1">
    <citation type="submission" date="2014-06" db="EMBL/GenBank/DDBJ databases">
        <title>Genome evolution of avian class.</title>
        <authorList>
            <person name="Zhang G."/>
            <person name="Li C."/>
        </authorList>
    </citation>
    <scope>NUCLEOTIDE SEQUENCE [LARGE SCALE GENOMIC DNA]</scope>
    <source>
        <strain evidence="2">BGI_N309</strain>
    </source>
</reference>
<dbReference type="GO" id="GO:0005730">
    <property type="term" value="C:nucleolus"/>
    <property type="evidence" value="ECO:0007669"/>
    <property type="project" value="TreeGrafter"/>
</dbReference>
<dbReference type="GO" id="GO:2000051">
    <property type="term" value="P:negative regulation of non-canonical Wnt signaling pathway"/>
    <property type="evidence" value="ECO:0007669"/>
    <property type="project" value="TreeGrafter"/>
</dbReference>
<sequence>EEVCEATKKNINQSKGPGVARKETASAVASSPKDTKKQNNQKPVDKMEQRDDVTVYFHAILSKDFKLKPDVHKVFVRAGGISGYEDWKENICEMTCTK</sequence>
<proteinExistence type="predicted"/>
<evidence type="ECO:0000256" key="1">
    <source>
        <dbReference type="SAM" id="MobiDB-lite"/>
    </source>
</evidence>
<evidence type="ECO:0000313" key="2">
    <source>
        <dbReference type="EMBL" id="KGL78894.1"/>
    </source>
</evidence>
<feature type="region of interest" description="Disordered" evidence="1">
    <location>
        <begin position="1"/>
        <end position="48"/>
    </location>
</feature>
<keyword evidence="3" id="KW-1185">Reference proteome</keyword>
<feature type="non-terminal residue" evidence="2">
    <location>
        <position position="1"/>
    </location>
</feature>
<feature type="compositionally biased region" description="Basic and acidic residues" evidence="1">
    <location>
        <begin position="33"/>
        <end position="48"/>
    </location>
</feature>
<dbReference type="GO" id="GO:0016887">
    <property type="term" value="F:ATP hydrolysis activity"/>
    <property type="evidence" value="ECO:0007669"/>
    <property type="project" value="InterPro"/>
</dbReference>
<organism evidence="2 3">
    <name type="scientific">Tinamus guttatus</name>
    <name type="common">White-throated tinamou</name>
    <dbReference type="NCBI Taxonomy" id="94827"/>
    <lineage>
        <taxon>Eukaryota</taxon>
        <taxon>Metazoa</taxon>
        <taxon>Chordata</taxon>
        <taxon>Craniata</taxon>
        <taxon>Vertebrata</taxon>
        <taxon>Euteleostomi</taxon>
        <taxon>Archelosauria</taxon>
        <taxon>Archosauria</taxon>
        <taxon>Dinosauria</taxon>
        <taxon>Saurischia</taxon>
        <taxon>Theropoda</taxon>
        <taxon>Coelurosauria</taxon>
        <taxon>Aves</taxon>
        <taxon>Palaeognathae</taxon>
        <taxon>Tinamiformes</taxon>
        <taxon>Tinamidae</taxon>
        <taxon>Tinamus</taxon>
    </lineage>
</organism>
<evidence type="ECO:0000313" key="3">
    <source>
        <dbReference type="Proteomes" id="UP000053641"/>
    </source>
</evidence>
<dbReference type="PANTHER" id="PTHR22605">
    <property type="entry name" value="RZ-TYPE DOMAIN-CONTAINING PROTEIN"/>
    <property type="match status" value="1"/>
</dbReference>
<gene>
    <name evidence="2" type="ORF">N309_12490</name>
</gene>
<dbReference type="PANTHER" id="PTHR22605:SF16">
    <property type="entry name" value="E3 UBIQUITIN-PROTEIN LIGASE RNF213"/>
    <property type="match status" value="1"/>
</dbReference>
<dbReference type="AlphaFoldDB" id="A0A099Z8U1"/>